<evidence type="ECO:0000313" key="7">
    <source>
        <dbReference type="Proteomes" id="UP000641932"/>
    </source>
</evidence>
<evidence type="ECO:0000256" key="4">
    <source>
        <dbReference type="PROSITE-ProRule" id="PRU00335"/>
    </source>
</evidence>
<accession>A0A918DU51</accession>
<dbReference type="InterPro" id="IPR036271">
    <property type="entry name" value="Tet_transcr_reg_TetR-rel_C_sf"/>
</dbReference>
<dbReference type="GO" id="GO:0003700">
    <property type="term" value="F:DNA-binding transcription factor activity"/>
    <property type="evidence" value="ECO:0007669"/>
    <property type="project" value="TreeGrafter"/>
</dbReference>
<sequence>MTSPPVPTPPWRAARKDRKARRALSRDAIVDVALKVIDAEGLDALSMRRVAQDLDTGAASLYAHIDSKEELMEEVLDRVHAEIGTIEPRLEPDPENWQEQTKEWMRRGRRVYAGHRDLARAAMEQAIPTGPHALMNIEKLLALLRAGGLPDQAVAYGVDALSTYLTATVFENSLLESSPAQTGQTVEEYFGQVRDYFGSLPVDRFPNIVAMVEPLMRDVGDERFEFGLDLLVGGLARYARPRGTDAAAQGQEDAQA</sequence>
<dbReference type="GO" id="GO:0000976">
    <property type="term" value="F:transcription cis-regulatory region binding"/>
    <property type="evidence" value="ECO:0007669"/>
    <property type="project" value="TreeGrafter"/>
</dbReference>
<dbReference type="InterPro" id="IPR004111">
    <property type="entry name" value="Repressor_TetR_C"/>
</dbReference>
<evidence type="ECO:0000313" key="6">
    <source>
        <dbReference type="EMBL" id="GGO83960.1"/>
    </source>
</evidence>
<evidence type="ECO:0000256" key="1">
    <source>
        <dbReference type="ARBA" id="ARBA00023015"/>
    </source>
</evidence>
<dbReference type="Pfam" id="PF02909">
    <property type="entry name" value="TetR_C_1"/>
    <property type="match status" value="1"/>
</dbReference>
<keyword evidence="2 4" id="KW-0238">DNA-binding</keyword>
<dbReference type="PANTHER" id="PTHR30055:SF151">
    <property type="entry name" value="TRANSCRIPTIONAL REGULATORY PROTEIN"/>
    <property type="match status" value="1"/>
</dbReference>
<dbReference type="SUPFAM" id="SSF48498">
    <property type="entry name" value="Tetracyclin repressor-like, C-terminal domain"/>
    <property type="match status" value="1"/>
</dbReference>
<dbReference type="InterPro" id="IPR050109">
    <property type="entry name" value="HTH-type_TetR-like_transc_reg"/>
</dbReference>
<comment type="caution">
    <text evidence="6">The sequence shown here is derived from an EMBL/GenBank/DDBJ whole genome shotgun (WGS) entry which is preliminary data.</text>
</comment>
<dbReference type="InterPro" id="IPR009057">
    <property type="entry name" value="Homeodomain-like_sf"/>
</dbReference>
<dbReference type="SUPFAM" id="SSF46689">
    <property type="entry name" value="Homeodomain-like"/>
    <property type="match status" value="1"/>
</dbReference>
<proteinExistence type="predicted"/>
<dbReference type="Pfam" id="PF00440">
    <property type="entry name" value="TetR_N"/>
    <property type="match status" value="1"/>
</dbReference>
<evidence type="ECO:0000259" key="5">
    <source>
        <dbReference type="PROSITE" id="PS50977"/>
    </source>
</evidence>
<organism evidence="6 7">
    <name type="scientific">Wenjunlia tyrosinilytica</name>
    <dbReference type="NCBI Taxonomy" id="1544741"/>
    <lineage>
        <taxon>Bacteria</taxon>
        <taxon>Bacillati</taxon>
        <taxon>Actinomycetota</taxon>
        <taxon>Actinomycetes</taxon>
        <taxon>Kitasatosporales</taxon>
        <taxon>Streptomycetaceae</taxon>
        <taxon>Wenjunlia</taxon>
    </lineage>
</organism>
<dbReference type="EMBL" id="BMMS01000005">
    <property type="protein sequence ID" value="GGO83960.1"/>
    <property type="molecule type" value="Genomic_DNA"/>
</dbReference>
<feature type="domain" description="HTH tetR-type" evidence="5">
    <location>
        <begin position="23"/>
        <end position="83"/>
    </location>
</feature>
<keyword evidence="1" id="KW-0805">Transcription regulation</keyword>
<dbReference type="PANTHER" id="PTHR30055">
    <property type="entry name" value="HTH-TYPE TRANSCRIPTIONAL REGULATOR RUTR"/>
    <property type="match status" value="1"/>
</dbReference>
<evidence type="ECO:0000256" key="2">
    <source>
        <dbReference type="ARBA" id="ARBA00023125"/>
    </source>
</evidence>
<keyword evidence="3" id="KW-0804">Transcription</keyword>
<feature type="DNA-binding region" description="H-T-H motif" evidence="4">
    <location>
        <begin position="46"/>
        <end position="65"/>
    </location>
</feature>
<reference evidence="6" key="2">
    <citation type="submission" date="2020-09" db="EMBL/GenBank/DDBJ databases">
        <authorList>
            <person name="Sun Q."/>
            <person name="Zhou Y."/>
        </authorList>
    </citation>
    <scope>NUCLEOTIDE SEQUENCE</scope>
    <source>
        <strain evidence="6">CGMCC 4.7201</strain>
    </source>
</reference>
<evidence type="ECO:0000256" key="3">
    <source>
        <dbReference type="ARBA" id="ARBA00023163"/>
    </source>
</evidence>
<keyword evidence="7" id="KW-1185">Reference proteome</keyword>
<dbReference type="RefSeq" id="WP_229698215.1">
    <property type="nucleotide sequence ID" value="NZ_BMMS01000005.1"/>
</dbReference>
<dbReference type="AlphaFoldDB" id="A0A918DU51"/>
<dbReference type="Gene3D" id="1.10.357.10">
    <property type="entry name" value="Tetracycline Repressor, domain 2"/>
    <property type="match status" value="1"/>
</dbReference>
<protein>
    <submittedName>
        <fullName evidence="6">Transcriptional regulator</fullName>
    </submittedName>
</protein>
<dbReference type="PROSITE" id="PS50977">
    <property type="entry name" value="HTH_TETR_2"/>
    <property type="match status" value="1"/>
</dbReference>
<reference evidence="6" key="1">
    <citation type="journal article" date="2014" name="Int. J. Syst. Evol. Microbiol.">
        <title>Complete genome sequence of Corynebacterium casei LMG S-19264T (=DSM 44701T), isolated from a smear-ripened cheese.</title>
        <authorList>
            <consortium name="US DOE Joint Genome Institute (JGI-PGF)"/>
            <person name="Walter F."/>
            <person name="Albersmeier A."/>
            <person name="Kalinowski J."/>
            <person name="Ruckert C."/>
        </authorList>
    </citation>
    <scope>NUCLEOTIDE SEQUENCE</scope>
    <source>
        <strain evidence="6">CGMCC 4.7201</strain>
    </source>
</reference>
<gene>
    <name evidence="6" type="ORF">GCM10012280_14330</name>
</gene>
<dbReference type="GO" id="GO:0045892">
    <property type="term" value="P:negative regulation of DNA-templated transcription"/>
    <property type="evidence" value="ECO:0007669"/>
    <property type="project" value="InterPro"/>
</dbReference>
<dbReference type="InterPro" id="IPR001647">
    <property type="entry name" value="HTH_TetR"/>
</dbReference>
<dbReference type="Proteomes" id="UP000641932">
    <property type="component" value="Unassembled WGS sequence"/>
</dbReference>
<name>A0A918DU51_9ACTN</name>